<evidence type="ECO:0000256" key="6">
    <source>
        <dbReference type="ARBA" id="ARBA00022692"/>
    </source>
</evidence>
<keyword evidence="6" id="KW-0812">Transmembrane</keyword>
<dbReference type="SUPFAM" id="SSF158544">
    <property type="entry name" value="GspK insert domain-like"/>
    <property type="match status" value="2"/>
</dbReference>
<organism evidence="14 15">
    <name type="scientific">Buttiauxella gaviniae</name>
    <dbReference type="NCBI Taxonomy" id="82990"/>
    <lineage>
        <taxon>Bacteria</taxon>
        <taxon>Pseudomonadati</taxon>
        <taxon>Pseudomonadota</taxon>
        <taxon>Gammaproteobacteria</taxon>
        <taxon>Enterobacterales</taxon>
        <taxon>Enterobacteriaceae</taxon>
        <taxon>Buttiauxella</taxon>
    </lineage>
</organism>
<dbReference type="InterPro" id="IPR049179">
    <property type="entry name" value="T2SSK_SAM-like_2nd"/>
</dbReference>
<evidence type="ECO:0000259" key="13">
    <source>
        <dbReference type="Pfam" id="PF21687"/>
    </source>
</evidence>
<dbReference type="Proteomes" id="UP001555342">
    <property type="component" value="Unassembled WGS sequence"/>
</dbReference>
<keyword evidence="11" id="KW-0732">Signal</keyword>
<comment type="caution">
    <text evidence="14">The sequence shown here is derived from an EMBL/GenBank/DDBJ whole genome shotgun (WGS) entry which is preliminary data.</text>
</comment>
<dbReference type="NCBIfam" id="NF037980">
    <property type="entry name" value="T2SS_GspK"/>
    <property type="match status" value="1"/>
</dbReference>
<keyword evidence="8" id="KW-1133">Transmembrane helix</keyword>
<feature type="domain" description="T2SS protein K first SAM-like" evidence="13">
    <location>
        <begin position="102"/>
        <end position="210"/>
    </location>
</feature>
<evidence type="ECO:0000313" key="15">
    <source>
        <dbReference type="Proteomes" id="UP001555342"/>
    </source>
</evidence>
<dbReference type="PANTHER" id="PTHR38831">
    <property type="entry name" value="TYPE II SECRETION SYSTEM PROTEIN K"/>
    <property type="match status" value="1"/>
</dbReference>
<dbReference type="PANTHER" id="PTHR38831:SF1">
    <property type="entry name" value="TYPE II SECRETION SYSTEM PROTEIN K-RELATED"/>
    <property type="match status" value="1"/>
</dbReference>
<evidence type="ECO:0000256" key="3">
    <source>
        <dbReference type="ARBA" id="ARBA00022448"/>
    </source>
</evidence>
<dbReference type="Gene3D" id="3.30.1300.30">
    <property type="entry name" value="GSPII I/J protein-like"/>
    <property type="match status" value="1"/>
</dbReference>
<feature type="chain" id="PRO_5046514864" description="Type II secretion system protein K" evidence="11">
    <location>
        <begin position="25"/>
        <end position="334"/>
    </location>
</feature>
<evidence type="ECO:0000256" key="2">
    <source>
        <dbReference type="ARBA" id="ARBA00007246"/>
    </source>
</evidence>
<evidence type="ECO:0000256" key="8">
    <source>
        <dbReference type="ARBA" id="ARBA00022989"/>
    </source>
</evidence>
<keyword evidence="5 10" id="KW-0997">Cell inner membrane</keyword>
<dbReference type="InterPro" id="IPR049031">
    <property type="entry name" value="T2SSK_SAM-like_1st"/>
</dbReference>
<sequence length="334" mass="37750">MTAKQKGMALLIVLMILAIMAALAAEMTLRFQTDMQRSELQTVRLEQQWALRAAEESAAAILKQDLADNPHMTSDEQYWAQPQMLNFDTGVTVNAQLRDDQTCYNLNALADVPQEPQTPTPYNVKVFEELLKSEGVNNAQAAALIDAIADFIDEDNHSRRFGAEDEYYRNAKTAHRTAGQPLFSISELKQIKGMTPELYRQLAPVLCVLPGKEIQINPNNLTEVQAPLLAALFIDQLSVENAKELISERPKGGWRAPAHLFQQMEKQFPTAGKEYAEVKTLLVMHSKFFSLNSTAIVGDYSQSMQSRFYYDRETSKLSLFSRRFFIMDESGRMP</sequence>
<evidence type="ECO:0000256" key="7">
    <source>
        <dbReference type="ARBA" id="ARBA00022927"/>
    </source>
</evidence>
<dbReference type="PIRSF" id="PIRSF002786">
    <property type="entry name" value="XcpX"/>
    <property type="match status" value="1"/>
</dbReference>
<evidence type="ECO:0000256" key="4">
    <source>
        <dbReference type="ARBA" id="ARBA00022475"/>
    </source>
</evidence>
<dbReference type="EMBL" id="JBFMVT010000002">
    <property type="protein sequence ID" value="MEW7312593.1"/>
    <property type="molecule type" value="Genomic_DNA"/>
</dbReference>
<feature type="signal peptide" evidence="11">
    <location>
        <begin position="1"/>
        <end position="24"/>
    </location>
</feature>
<keyword evidence="15" id="KW-1185">Reference proteome</keyword>
<dbReference type="InterPro" id="IPR005628">
    <property type="entry name" value="GspK"/>
</dbReference>
<accession>A0ABV3NSU8</accession>
<gene>
    <name evidence="14" type="primary">gspK</name>
    <name evidence="14" type="ORF">AB1E22_07700</name>
</gene>
<dbReference type="Pfam" id="PF03934">
    <property type="entry name" value="T2SSK"/>
    <property type="match status" value="1"/>
</dbReference>
<evidence type="ECO:0000256" key="9">
    <source>
        <dbReference type="ARBA" id="ARBA00023136"/>
    </source>
</evidence>
<keyword evidence="7" id="KW-0653">Protein transport</keyword>
<feature type="domain" description="T2SS protein K second SAM-like" evidence="12">
    <location>
        <begin position="216"/>
        <end position="265"/>
    </location>
</feature>
<dbReference type="Pfam" id="PF21687">
    <property type="entry name" value="T2SSK_1st"/>
    <property type="match status" value="1"/>
</dbReference>
<evidence type="ECO:0000256" key="5">
    <source>
        <dbReference type="ARBA" id="ARBA00022519"/>
    </source>
</evidence>
<comment type="subcellular location">
    <subcellularLocation>
        <location evidence="1 10">Cell inner membrane</location>
    </subcellularLocation>
</comment>
<reference evidence="14 15" key="1">
    <citation type="submission" date="2024-07" db="EMBL/GenBank/DDBJ databases">
        <authorList>
            <person name="Wang L."/>
        </authorList>
    </citation>
    <scope>NUCLEOTIDE SEQUENCE [LARGE SCALE GENOMIC DNA]</scope>
    <source>
        <strain evidence="14 15">WL359</strain>
    </source>
</reference>
<evidence type="ECO:0000256" key="10">
    <source>
        <dbReference type="PIRNR" id="PIRNR002786"/>
    </source>
</evidence>
<keyword evidence="4 10" id="KW-1003">Cell membrane</keyword>
<name>A0ABV3NSU8_9ENTR</name>
<evidence type="ECO:0000313" key="14">
    <source>
        <dbReference type="EMBL" id="MEW7312593.1"/>
    </source>
</evidence>
<dbReference type="InterPro" id="IPR038072">
    <property type="entry name" value="GspK_central_sf"/>
</dbReference>
<dbReference type="RefSeq" id="WP_367594795.1">
    <property type="nucleotide sequence ID" value="NZ_JBFMVT010000002.1"/>
</dbReference>
<dbReference type="InterPro" id="IPR045584">
    <property type="entry name" value="Pilin-like"/>
</dbReference>
<evidence type="ECO:0000256" key="1">
    <source>
        <dbReference type="ARBA" id="ARBA00004533"/>
    </source>
</evidence>
<evidence type="ECO:0000256" key="11">
    <source>
        <dbReference type="SAM" id="SignalP"/>
    </source>
</evidence>
<proteinExistence type="inferred from homology"/>
<dbReference type="SUPFAM" id="SSF54523">
    <property type="entry name" value="Pili subunits"/>
    <property type="match status" value="1"/>
</dbReference>
<evidence type="ECO:0000259" key="12">
    <source>
        <dbReference type="Pfam" id="PF03934"/>
    </source>
</evidence>
<keyword evidence="3 10" id="KW-0813">Transport</keyword>
<protein>
    <recommendedName>
        <fullName evidence="10">Type II secretion system protein K</fullName>
    </recommendedName>
</protein>
<dbReference type="Gene3D" id="1.10.40.60">
    <property type="entry name" value="EpsJ-like"/>
    <property type="match status" value="2"/>
</dbReference>
<comment type="similarity">
    <text evidence="2 10">Belongs to the GSP K family.</text>
</comment>
<keyword evidence="9 10" id="KW-0472">Membrane</keyword>